<dbReference type="GO" id="GO:0016831">
    <property type="term" value="F:carboxy-lyase activity"/>
    <property type="evidence" value="ECO:0007669"/>
    <property type="project" value="InterPro"/>
</dbReference>
<reference evidence="4" key="1">
    <citation type="journal article" date="2015" name="Genome Announc.">
        <title>Whole-Genome Sequences of 80 Environmental and Clinical Isolates of Burkholderia pseudomallei.</title>
        <authorList>
            <person name="Johnson S.L."/>
            <person name="Baker A.L."/>
            <person name="Chain P.S."/>
            <person name="Currie B.J."/>
            <person name="Daligault H.E."/>
            <person name="Davenport K.W."/>
            <person name="Davis C.B."/>
            <person name="Inglis T.J."/>
            <person name="Kaestli M."/>
            <person name="Koren S."/>
            <person name="Mayo M."/>
            <person name="Merritt A.J."/>
            <person name="Price E.P."/>
            <person name="Sarovich D.S."/>
            <person name="Warner J."/>
            <person name="Rosovitz M.J."/>
        </authorList>
    </citation>
    <scope>NUCLEOTIDE SEQUENCE [LARGE SCALE GENOMIC DNA]</scope>
    <source>
        <strain evidence="4">DSM 2030</strain>
    </source>
</reference>
<organism evidence="3 4">
    <name type="scientific">Thermoanaerobacter kivui</name>
    <name type="common">Acetogenium kivui</name>
    <dbReference type="NCBI Taxonomy" id="2325"/>
    <lineage>
        <taxon>Bacteria</taxon>
        <taxon>Bacillati</taxon>
        <taxon>Bacillota</taxon>
        <taxon>Clostridia</taxon>
        <taxon>Thermoanaerobacterales</taxon>
        <taxon>Thermoanaerobacteraceae</taxon>
        <taxon>Thermoanaerobacter</taxon>
    </lineage>
</organism>
<evidence type="ECO:0000259" key="2">
    <source>
        <dbReference type="Pfam" id="PF04909"/>
    </source>
</evidence>
<dbReference type="RefSeq" id="WP_049684336.1">
    <property type="nucleotide sequence ID" value="NZ_CP009170.1"/>
</dbReference>
<dbReference type="EC" id="3.5.-.-" evidence="3"/>
<dbReference type="GO" id="GO:0016787">
    <property type="term" value="F:hydrolase activity"/>
    <property type="evidence" value="ECO:0007669"/>
    <property type="project" value="UniProtKB-KW"/>
</dbReference>
<dbReference type="Gene3D" id="3.20.20.140">
    <property type="entry name" value="Metal-dependent hydrolases"/>
    <property type="match status" value="1"/>
</dbReference>
<dbReference type="OrthoDB" id="9771932at2"/>
<name>A0A097ANE4_THEKI</name>
<keyword evidence="4" id="KW-1185">Reference proteome</keyword>
<accession>A0A097ANE4</accession>
<dbReference type="GO" id="GO:0019748">
    <property type="term" value="P:secondary metabolic process"/>
    <property type="evidence" value="ECO:0007669"/>
    <property type="project" value="TreeGrafter"/>
</dbReference>
<evidence type="ECO:0000313" key="4">
    <source>
        <dbReference type="Proteomes" id="UP000029669"/>
    </source>
</evidence>
<dbReference type="AlphaFoldDB" id="A0A097ANE4"/>
<dbReference type="GO" id="GO:0005737">
    <property type="term" value="C:cytoplasm"/>
    <property type="evidence" value="ECO:0007669"/>
    <property type="project" value="TreeGrafter"/>
</dbReference>
<protein>
    <submittedName>
        <fullName evidence="3">Amidohydrolase 2</fullName>
        <ecNumber evidence="3">3.5.-.-</ecNumber>
    </submittedName>
</protein>
<proteinExistence type="predicted"/>
<sequence>MKIDMHVHILSPDFIKDIKKNIERDAHFKLLHSNPKAKFATAEDVLMEMDKTGIDKSVIFGFSCLDMGMSKEANDYIIDVVKRYPDRFIGFAIVPPNHPEMEKELIRCAEAGLKGVGEIIPDAVHVDISKQDEIGKFAAVCQKLKFPILMHANELIGHYYPGKGKMGPEQAYLFAVNNPENTIIYAHWGGGLFFYELMPEVRKNLKNVYYDNAASPYLYKPQVYEAARSAGVLDKVVLGSDFPLLSPARYYREWSKTNLTEEEKMKINGENAYKILFSDKNID</sequence>
<dbReference type="HOGENOM" id="CLU_044590_6_1_9"/>
<gene>
    <name evidence="3" type="ORF">TKV_c01350</name>
</gene>
<dbReference type="Proteomes" id="UP000029669">
    <property type="component" value="Chromosome"/>
</dbReference>
<dbReference type="PANTHER" id="PTHR21240:SF28">
    <property type="entry name" value="ISO-OROTATE DECARBOXYLASE (EUROFUNG)"/>
    <property type="match status" value="1"/>
</dbReference>
<dbReference type="eggNOG" id="COG2159">
    <property type="taxonomic scope" value="Bacteria"/>
</dbReference>
<dbReference type="KEGG" id="tki:TKV_c01350"/>
<keyword evidence="3" id="KW-0378">Hydrolase</keyword>
<dbReference type="EMBL" id="CP009170">
    <property type="protein sequence ID" value="AIS51340.1"/>
    <property type="molecule type" value="Genomic_DNA"/>
</dbReference>
<dbReference type="SUPFAM" id="SSF51556">
    <property type="entry name" value="Metallo-dependent hydrolases"/>
    <property type="match status" value="1"/>
</dbReference>
<feature type="domain" description="Amidohydrolase-related" evidence="2">
    <location>
        <begin position="3"/>
        <end position="276"/>
    </location>
</feature>
<dbReference type="InterPro" id="IPR032465">
    <property type="entry name" value="ACMSD"/>
</dbReference>
<evidence type="ECO:0000313" key="3">
    <source>
        <dbReference type="EMBL" id="AIS51340.1"/>
    </source>
</evidence>
<dbReference type="InterPro" id="IPR032466">
    <property type="entry name" value="Metal_Hydrolase"/>
</dbReference>
<dbReference type="PANTHER" id="PTHR21240">
    <property type="entry name" value="2-AMINO-3-CARBOXYLMUCONATE-6-SEMIALDEHYDE DECARBOXYLASE"/>
    <property type="match status" value="1"/>
</dbReference>
<keyword evidence="1" id="KW-0456">Lyase</keyword>
<dbReference type="STRING" id="2325.TKV_c01350"/>
<dbReference type="Pfam" id="PF04909">
    <property type="entry name" value="Amidohydro_2"/>
    <property type="match status" value="1"/>
</dbReference>
<evidence type="ECO:0000256" key="1">
    <source>
        <dbReference type="ARBA" id="ARBA00023239"/>
    </source>
</evidence>
<dbReference type="InterPro" id="IPR006680">
    <property type="entry name" value="Amidohydro-rel"/>
</dbReference>